<dbReference type="PANTHER" id="PTHR43085">
    <property type="entry name" value="HEXOKINASE FAMILY MEMBER"/>
    <property type="match status" value="1"/>
</dbReference>
<dbReference type="PROSITE" id="PS00583">
    <property type="entry name" value="PFKB_KINASES_1"/>
    <property type="match status" value="1"/>
</dbReference>
<evidence type="ECO:0000256" key="4">
    <source>
        <dbReference type="ARBA" id="ARBA00022777"/>
    </source>
</evidence>
<dbReference type="GO" id="GO:0016301">
    <property type="term" value="F:kinase activity"/>
    <property type="evidence" value="ECO:0007669"/>
    <property type="project" value="UniProtKB-KW"/>
</dbReference>
<evidence type="ECO:0000256" key="2">
    <source>
        <dbReference type="ARBA" id="ARBA00022679"/>
    </source>
</evidence>
<keyword evidence="3" id="KW-0547">Nucleotide-binding</keyword>
<dbReference type="CDD" id="cd01167">
    <property type="entry name" value="bac_FRK"/>
    <property type="match status" value="1"/>
</dbReference>
<dbReference type="PROSITE" id="PS00584">
    <property type="entry name" value="PFKB_KINASES_2"/>
    <property type="match status" value="1"/>
</dbReference>
<dbReference type="SUPFAM" id="SSF53613">
    <property type="entry name" value="Ribokinase-like"/>
    <property type="match status" value="1"/>
</dbReference>
<dbReference type="InterPro" id="IPR050306">
    <property type="entry name" value="PfkB_Carbo_kinase"/>
</dbReference>
<keyword evidence="8" id="KW-1185">Reference proteome</keyword>
<protein>
    <submittedName>
        <fullName evidence="7">Fructokinase</fullName>
    </submittedName>
</protein>
<organism evidence="7 8">
    <name type="scientific">Actinacidiphila rubida</name>
    <dbReference type="NCBI Taxonomy" id="310780"/>
    <lineage>
        <taxon>Bacteria</taxon>
        <taxon>Bacillati</taxon>
        <taxon>Actinomycetota</taxon>
        <taxon>Actinomycetes</taxon>
        <taxon>Kitasatosporales</taxon>
        <taxon>Streptomycetaceae</taxon>
        <taxon>Actinacidiphila</taxon>
    </lineage>
</organism>
<keyword evidence="4 7" id="KW-0418">Kinase</keyword>
<dbReference type="InterPro" id="IPR011611">
    <property type="entry name" value="PfkB_dom"/>
</dbReference>
<dbReference type="EMBL" id="FODD01000016">
    <property type="protein sequence ID" value="SEO06650.1"/>
    <property type="molecule type" value="Genomic_DNA"/>
</dbReference>
<dbReference type="Gene3D" id="3.40.1190.20">
    <property type="match status" value="1"/>
</dbReference>
<evidence type="ECO:0000256" key="3">
    <source>
        <dbReference type="ARBA" id="ARBA00022741"/>
    </source>
</evidence>
<gene>
    <name evidence="7" type="ORF">SAMN05216267_1016119</name>
</gene>
<dbReference type="GO" id="GO:0005524">
    <property type="term" value="F:ATP binding"/>
    <property type="evidence" value="ECO:0007669"/>
    <property type="project" value="UniProtKB-KW"/>
</dbReference>
<accession>A0A1H8LNC2</accession>
<reference evidence="7 8" key="1">
    <citation type="submission" date="2016-10" db="EMBL/GenBank/DDBJ databases">
        <authorList>
            <person name="de Groot N.N."/>
        </authorList>
    </citation>
    <scope>NUCLEOTIDE SEQUENCE [LARGE SCALE GENOMIC DNA]</scope>
    <source>
        <strain evidence="7 8">CGMCC 4.2026</strain>
    </source>
</reference>
<dbReference type="PANTHER" id="PTHR43085:SF1">
    <property type="entry name" value="PSEUDOURIDINE KINASE-RELATED"/>
    <property type="match status" value="1"/>
</dbReference>
<evidence type="ECO:0000313" key="7">
    <source>
        <dbReference type="EMBL" id="SEO06650.1"/>
    </source>
</evidence>
<keyword evidence="2" id="KW-0808">Transferase</keyword>
<dbReference type="Proteomes" id="UP000181951">
    <property type="component" value="Unassembled WGS sequence"/>
</dbReference>
<evidence type="ECO:0000259" key="6">
    <source>
        <dbReference type="Pfam" id="PF00294"/>
    </source>
</evidence>
<sequence length="320" mass="32016">MTFTAAPALVVGEALADVVVDAAGGVGRALPGGSPANVALGLGRLGHPVRLATRVGRDAHGGRLRRHLREGGVLLIPGSVTGEATSTATATLDASGAAGYTFDISWSLTAEAAAAVRSGPVAHLHTGSIAAALPPGADTVLAAVRWAAPRATVSYDPNLRPDLLGPAEGQRERVEALVAASDVVKASDEDLAWLYPGADPDATARHWATGGGPSLVVVTRGARGARAWWRSGTLEVPAPRVTVADTIGAGDAFTSALISALLDAGLLGPAPESRARLREATGRGGLPPVLGGALTLAARAAALTCTRTGADPPGRADLAL</sequence>
<proteinExistence type="inferred from homology"/>
<keyword evidence="5" id="KW-0067">ATP-binding</keyword>
<comment type="similarity">
    <text evidence="1">Belongs to the carbohydrate kinase PfkB family.</text>
</comment>
<dbReference type="STRING" id="310780.SAMN05216267_1016119"/>
<dbReference type="RefSeq" id="WP_245791507.1">
    <property type="nucleotide sequence ID" value="NZ_FODD01000016.1"/>
</dbReference>
<dbReference type="InterPro" id="IPR002173">
    <property type="entry name" value="Carboh/pur_kinase_PfkB_CS"/>
</dbReference>
<evidence type="ECO:0000256" key="1">
    <source>
        <dbReference type="ARBA" id="ARBA00010688"/>
    </source>
</evidence>
<dbReference type="AlphaFoldDB" id="A0A1H8LNC2"/>
<dbReference type="Pfam" id="PF00294">
    <property type="entry name" value="PfkB"/>
    <property type="match status" value="1"/>
</dbReference>
<dbReference type="InterPro" id="IPR029056">
    <property type="entry name" value="Ribokinase-like"/>
</dbReference>
<name>A0A1H8LNC2_9ACTN</name>
<evidence type="ECO:0000313" key="8">
    <source>
        <dbReference type="Proteomes" id="UP000181951"/>
    </source>
</evidence>
<feature type="domain" description="Carbohydrate kinase PfkB" evidence="6">
    <location>
        <begin position="28"/>
        <end position="311"/>
    </location>
</feature>
<evidence type="ECO:0000256" key="5">
    <source>
        <dbReference type="ARBA" id="ARBA00022840"/>
    </source>
</evidence>